<evidence type="ECO:0000313" key="2">
    <source>
        <dbReference type="EMBL" id="EAZ07935.1"/>
    </source>
</evidence>
<dbReference type="SUPFAM" id="SSF52047">
    <property type="entry name" value="RNI-like"/>
    <property type="match status" value="1"/>
</dbReference>
<dbReference type="OMA" id="FHDANDY"/>
<keyword evidence="3" id="KW-1185">Reference proteome</keyword>
<reference evidence="2 3" key="1">
    <citation type="journal article" date="2005" name="PLoS Biol.">
        <title>The genomes of Oryza sativa: a history of duplications.</title>
        <authorList>
            <person name="Yu J."/>
            <person name="Wang J."/>
            <person name="Lin W."/>
            <person name="Li S."/>
            <person name="Li H."/>
            <person name="Zhou J."/>
            <person name="Ni P."/>
            <person name="Dong W."/>
            <person name="Hu S."/>
            <person name="Zeng C."/>
            <person name="Zhang J."/>
            <person name="Zhang Y."/>
            <person name="Li R."/>
            <person name="Xu Z."/>
            <person name="Li S."/>
            <person name="Li X."/>
            <person name="Zheng H."/>
            <person name="Cong L."/>
            <person name="Lin L."/>
            <person name="Yin J."/>
            <person name="Geng J."/>
            <person name="Li G."/>
            <person name="Shi J."/>
            <person name="Liu J."/>
            <person name="Lv H."/>
            <person name="Li J."/>
            <person name="Wang J."/>
            <person name="Deng Y."/>
            <person name="Ran L."/>
            <person name="Shi X."/>
            <person name="Wang X."/>
            <person name="Wu Q."/>
            <person name="Li C."/>
            <person name="Ren X."/>
            <person name="Wang J."/>
            <person name="Wang X."/>
            <person name="Li D."/>
            <person name="Liu D."/>
            <person name="Zhang X."/>
            <person name="Ji Z."/>
            <person name="Zhao W."/>
            <person name="Sun Y."/>
            <person name="Zhang Z."/>
            <person name="Bao J."/>
            <person name="Han Y."/>
            <person name="Dong L."/>
            <person name="Ji J."/>
            <person name="Chen P."/>
            <person name="Wu S."/>
            <person name="Liu J."/>
            <person name="Xiao Y."/>
            <person name="Bu D."/>
            <person name="Tan J."/>
            <person name="Yang L."/>
            <person name="Ye C."/>
            <person name="Zhang J."/>
            <person name="Xu J."/>
            <person name="Zhou Y."/>
            <person name="Yu Y."/>
            <person name="Zhang B."/>
            <person name="Zhuang S."/>
            <person name="Wei H."/>
            <person name="Liu B."/>
            <person name="Lei M."/>
            <person name="Yu H."/>
            <person name="Li Y."/>
            <person name="Xu H."/>
            <person name="Wei S."/>
            <person name="He X."/>
            <person name="Fang L."/>
            <person name="Zhang Z."/>
            <person name="Zhang Y."/>
            <person name="Huang X."/>
            <person name="Su Z."/>
            <person name="Tong W."/>
            <person name="Li J."/>
            <person name="Tong Z."/>
            <person name="Li S."/>
            <person name="Ye J."/>
            <person name="Wang L."/>
            <person name="Fang L."/>
            <person name="Lei T."/>
            <person name="Chen C."/>
            <person name="Chen H."/>
            <person name="Xu Z."/>
            <person name="Li H."/>
            <person name="Huang H."/>
            <person name="Zhang F."/>
            <person name="Xu H."/>
            <person name="Li N."/>
            <person name="Zhao C."/>
            <person name="Li S."/>
            <person name="Dong L."/>
            <person name="Huang Y."/>
            <person name="Li L."/>
            <person name="Xi Y."/>
            <person name="Qi Q."/>
            <person name="Li W."/>
            <person name="Zhang B."/>
            <person name="Hu W."/>
            <person name="Zhang Y."/>
            <person name="Tian X."/>
            <person name="Jiao Y."/>
            <person name="Liang X."/>
            <person name="Jin J."/>
            <person name="Gao L."/>
            <person name="Zheng W."/>
            <person name="Hao B."/>
            <person name="Liu S."/>
            <person name="Wang W."/>
            <person name="Yuan L."/>
            <person name="Cao M."/>
            <person name="McDermott J."/>
            <person name="Samudrala R."/>
            <person name="Wang J."/>
            <person name="Wong G.K."/>
            <person name="Yang H."/>
        </authorList>
    </citation>
    <scope>NUCLEOTIDE SEQUENCE [LARGE SCALE GENOMIC DNA]</scope>
    <source>
        <strain evidence="3">cv. 93-11</strain>
    </source>
</reference>
<dbReference type="InterPro" id="IPR055357">
    <property type="entry name" value="LRR_At1g61320_AtMIF1"/>
</dbReference>
<dbReference type="EMBL" id="CM000133">
    <property type="protein sequence ID" value="EAZ07935.1"/>
    <property type="molecule type" value="Genomic_DNA"/>
</dbReference>
<dbReference type="InterPro" id="IPR053772">
    <property type="entry name" value="At1g61320/At1g61330-like"/>
</dbReference>
<dbReference type="AlphaFoldDB" id="A2YXX4"/>
<dbReference type="PANTHER" id="PTHR34145:SF28">
    <property type="entry name" value="F-BOX DOMAIN-CONTAINING PROTEIN"/>
    <property type="match status" value="1"/>
</dbReference>
<proteinExistence type="predicted"/>
<gene>
    <name evidence="2" type="ORF">OsI_30189</name>
</gene>
<accession>A2YXX4</accession>
<name>A2YXX4_ORYSI</name>
<feature type="domain" description="At1g61320/AtMIF1 LRR" evidence="1">
    <location>
        <begin position="82"/>
        <end position="150"/>
    </location>
</feature>
<dbReference type="PANTHER" id="PTHR34145">
    <property type="entry name" value="OS02G0105600 PROTEIN"/>
    <property type="match status" value="1"/>
</dbReference>
<dbReference type="Proteomes" id="UP000007015">
    <property type="component" value="Chromosome 8"/>
</dbReference>
<dbReference type="Gramene" id="BGIOSGA026517-TA">
    <property type="protein sequence ID" value="BGIOSGA026517-PA"/>
    <property type="gene ID" value="BGIOSGA026517"/>
</dbReference>
<sequence length="159" mass="17888">MVMILKLSKQQFQTFLRLRVIESNAPNLSSLSFSGNVKLSLGDPLQVKRLSMIHPKVVCYARAELPSVMPNLETLAIYSNDEVSQEHMKHESVLGDSSPLRQMPEHRHCYLKSVKMTGFSSAKNLIELTCYILKNAVSLECLTLDTLYERACSLVVTVT</sequence>
<protein>
    <recommendedName>
        <fullName evidence="1">At1g61320/AtMIF1 LRR domain-containing protein</fullName>
    </recommendedName>
</protein>
<evidence type="ECO:0000259" key="1">
    <source>
        <dbReference type="Pfam" id="PF23622"/>
    </source>
</evidence>
<organism evidence="2 3">
    <name type="scientific">Oryza sativa subsp. indica</name>
    <name type="common">Rice</name>
    <dbReference type="NCBI Taxonomy" id="39946"/>
    <lineage>
        <taxon>Eukaryota</taxon>
        <taxon>Viridiplantae</taxon>
        <taxon>Streptophyta</taxon>
        <taxon>Embryophyta</taxon>
        <taxon>Tracheophyta</taxon>
        <taxon>Spermatophyta</taxon>
        <taxon>Magnoliopsida</taxon>
        <taxon>Liliopsida</taxon>
        <taxon>Poales</taxon>
        <taxon>Poaceae</taxon>
        <taxon>BOP clade</taxon>
        <taxon>Oryzoideae</taxon>
        <taxon>Oryzeae</taxon>
        <taxon>Oryzinae</taxon>
        <taxon>Oryza</taxon>
        <taxon>Oryza sativa</taxon>
    </lineage>
</organism>
<dbReference type="HOGENOM" id="CLU_010721_8_0_1"/>
<evidence type="ECO:0000313" key="3">
    <source>
        <dbReference type="Proteomes" id="UP000007015"/>
    </source>
</evidence>
<dbReference type="Pfam" id="PF23622">
    <property type="entry name" value="LRR_At1g61320_AtMIF1"/>
    <property type="match status" value="1"/>
</dbReference>